<evidence type="ECO:0000313" key="4">
    <source>
        <dbReference type="Proteomes" id="UP000468735"/>
    </source>
</evidence>
<dbReference type="GO" id="GO:0016810">
    <property type="term" value="F:hydrolase activity, acting on carbon-nitrogen (but not peptide) bonds"/>
    <property type="evidence" value="ECO:0007669"/>
    <property type="project" value="InterPro"/>
</dbReference>
<reference evidence="3 4" key="1">
    <citation type="submission" date="2019-09" db="EMBL/GenBank/DDBJ databases">
        <title>Actinomadura physcomitrii sp. nov., a novel actinomycete isolated from moss [Physcomitrium sphaericum (Ludw) Fuernr].</title>
        <authorList>
            <person name="Zhuang X."/>
            <person name="Liu C."/>
        </authorList>
    </citation>
    <scope>NUCLEOTIDE SEQUENCE [LARGE SCALE GENOMIC DNA]</scope>
    <source>
        <strain evidence="3 4">HMC1</strain>
    </source>
</reference>
<dbReference type="Proteomes" id="UP000468735">
    <property type="component" value="Unassembled WGS sequence"/>
</dbReference>
<dbReference type="SUPFAM" id="SSF51338">
    <property type="entry name" value="Composite domain of metallo-dependent hydrolases"/>
    <property type="match status" value="1"/>
</dbReference>
<gene>
    <name evidence="3" type="ORF">F8566_22520</name>
</gene>
<sequence>MTSSGLLVEGGFVYTADEHHTILPSGSVLIVDDRIVAVGDRVEVAGALARLPAEAGDRIQRLDAEGMVVLPGLVNAHWHEMFALRLPFKGALRDPSDRDDAAGFMAHGGDIPRLSLAFDSFSHVSEGMTEEEADAIARYSLWTQLRSGTTTVGDAGSLNRPDRIAAAAQALGMRASITTWASDAVCPPGENEYRRTRDADAVLSRTEELLQRYPAEPGGLVRSAASALYVTNLSDELGHGLRDLAQHYDTPFLTHVGALRNEPEAVRTYYGATSVRRLDDLGLLSERLMAIHCAFADHEERKRLVASNAHISHSPAKYGSTGESTMSETKTIPELMRSGLDVSLSTDGASLPIGGMPEAMTAAWQLHNEMAADPCHLPPTQALAMATRLAARGLRWADEIGSLEKGKQADLILIPADDWRYLLNPRPLEAFLTLGGSNDVDTVIVAGKVRLSGGHHPEFDEAAITEHYLHALRSFSARQLDLDEAVLARVFDGRS</sequence>
<accession>A0A6H9Z1F8</accession>
<dbReference type="Gene3D" id="2.30.40.10">
    <property type="entry name" value="Urease, subunit C, domain 1"/>
    <property type="match status" value="1"/>
</dbReference>
<dbReference type="InterPro" id="IPR032466">
    <property type="entry name" value="Metal_Hydrolase"/>
</dbReference>
<organism evidence="3 4">
    <name type="scientific">Actinomadura rudentiformis</name>
    <dbReference type="NCBI Taxonomy" id="359158"/>
    <lineage>
        <taxon>Bacteria</taxon>
        <taxon>Bacillati</taxon>
        <taxon>Actinomycetota</taxon>
        <taxon>Actinomycetes</taxon>
        <taxon>Streptosporangiales</taxon>
        <taxon>Thermomonosporaceae</taxon>
        <taxon>Actinomadura</taxon>
    </lineage>
</organism>
<evidence type="ECO:0000313" key="3">
    <source>
        <dbReference type="EMBL" id="KAB2346965.1"/>
    </source>
</evidence>
<feature type="domain" description="Amidohydrolase-related" evidence="2">
    <location>
        <begin position="68"/>
        <end position="449"/>
    </location>
</feature>
<comment type="caution">
    <text evidence="3">The sequence shown here is derived from an EMBL/GenBank/DDBJ whole genome shotgun (WGS) entry which is preliminary data.</text>
</comment>
<keyword evidence="4" id="KW-1185">Reference proteome</keyword>
<dbReference type="EMBL" id="WBMT01000010">
    <property type="protein sequence ID" value="KAB2346965.1"/>
    <property type="molecule type" value="Genomic_DNA"/>
</dbReference>
<dbReference type="Pfam" id="PF01979">
    <property type="entry name" value="Amidohydro_1"/>
    <property type="match status" value="1"/>
</dbReference>
<dbReference type="PANTHER" id="PTHR43794">
    <property type="entry name" value="AMINOHYDROLASE SSNA-RELATED"/>
    <property type="match status" value="1"/>
</dbReference>
<evidence type="ECO:0000259" key="2">
    <source>
        <dbReference type="Pfam" id="PF01979"/>
    </source>
</evidence>
<dbReference type="AlphaFoldDB" id="A0A6H9Z1F8"/>
<dbReference type="InterPro" id="IPR050287">
    <property type="entry name" value="MTA/SAH_deaminase"/>
</dbReference>
<dbReference type="RefSeq" id="WP_151562932.1">
    <property type="nucleotide sequence ID" value="NZ_WBMT01000010.1"/>
</dbReference>
<name>A0A6H9Z1F8_9ACTN</name>
<proteinExistence type="predicted"/>
<protein>
    <submittedName>
        <fullName evidence="3">Amidohydrolase family protein</fullName>
    </submittedName>
</protein>
<dbReference type="Gene3D" id="3.20.20.140">
    <property type="entry name" value="Metal-dependent hydrolases"/>
    <property type="match status" value="1"/>
</dbReference>
<keyword evidence="1 3" id="KW-0378">Hydrolase</keyword>
<dbReference type="InterPro" id="IPR011059">
    <property type="entry name" value="Metal-dep_hydrolase_composite"/>
</dbReference>
<dbReference type="PANTHER" id="PTHR43794:SF11">
    <property type="entry name" value="AMIDOHYDROLASE-RELATED DOMAIN-CONTAINING PROTEIN"/>
    <property type="match status" value="1"/>
</dbReference>
<dbReference type="InterPro" id="IPR006680">
    <property type="entry name" value="Amidohydro-rel"/>
</dbReference>
<dbReference type="OrthoDB" id="3189065at2"/>
<evidence type="ECO:0000256" key="1">
    <source>
        <dbReference type="ARBA" id="ARBA00022801"/>
    </source>
</evidence>
<dbReference type="SUPFAM" id="SSF51556">
    <property type="entry name" value="Metallo-dependent hydrolases"/>
    <property type="match status" value="1"/>
</dbReference>